<gene>
    <name evidence="2" type="ORF">E1742_19815</name>
    <name evidence="1" type="ORF">GCM10007388_50940</name>
</gene>
<evidence type="ECO:0000313" key="2">
    <source>
        <dbReference type="EMBL" id="QBQ38176.1"/>
    </source>
</evidence>
<reference evidence="1" key="1">
    <citation type="journal article" date="2014" name="Int. J. Syst. Evol. Microbiol.">
        <title>Complete genome sequence of Corynebacterium casei LMG S-19264T (=DSM 44701T), isolated from a smear-ripened cheese.</title>
        <authorList>
            <consortium name="US DOE Joint Genome Institute (JGI-PGF)"/>
            <person name="Walter F."/>
            <person name="Albersmeier A."/>
            <person name="Kalinowski J."/>
            <person name="Ruckert C."/>
        </authorList>
    </citation>
    <scope>NUCLEOTIDE SEQUENCE</scope>
    <source>
        <strain evidence="1">KCTC 12344</strain>
    </source>
</reference>
<evidence type="ECO:0000313" key="1">
    <source>
        <dbReference type="EMBL" id="GGZ11344.1"/>
    </source>
</evidence>
<reference evidence="2 3" key="2">
    <citation type="submission" date="2019-03" db="EMBL/GenBank/DDBJ databases">
        <title>Draft Genome Sequences of Six Type Strains of the Genus Massilia.</title>
        <authorList>
            <person name="Miess H."/>
            <person name="Frediansyhah A."/>
            <person name="Gross H."/>
        </authorList>
    </citation>
    <scope>NUCLEOTIDE SEQUENCE [LARGE SCALE GENOMIC DNA]</scope>
    <source>
        <strain evidence="2 3">DSM 17505</strain>
    </source>
</reference>
<proteinExistence type="predicted"/>
<dbReference type="AlphaFoldDB" id="A0A4P7BH87"/>
<dbReference type="Gene3D" id="3.40.50.1240">
    <property type="entry name" value="Phosphoglycerate mutase-like"/>
    <property type="match status" value="1"/>
</dbReference>
<dbReference type="SUPFAM" id="SSF53254">
    <property type="entry name" value="Phosphoglycerate mutase-like"/>
    <property type="match status" value="1"/>
</dbReference>
<keyword evidence="3" id="KW-1185">Reference proteome</keyword>
<dbReference type="SMART" id="SM00855">
    <property type="entry name" value="PGAM"/>
    <property type="match status" value="1"/>
</dbReference>
<name>A0A4P7BH87_9BURK</name>
<dbReference type="Proteomes" id="UP000294359">
    <property type="component" value="Chromosome"/>
</dbReference>
<dbReference type="Proteomes" id="UP000619512">
    <property type="component" value="Unassembled WGS sequence"/>
</dbReference>
<dbReference type="InterPro" id="IPR029033">
    <property type="entry name" value="His_PPase_superfam"/>
</dbReference>
<accession>A0A4P7BH87</accession>
<organism evidence="1 4">
    <name type="scientific">Pseudoduganella plicata</name>
    <dbReference type="NCBI Taxonomy" id="321984"/>
    <lineage>
        <taxon>Bacteria</taxon>
        <taxon>Pseudomonadati</taxon>
        <taxon>Pseudomonadota</taxon>
        <taxon>Betaproteobacteria</taxon>
        <taxon>Burkholderiales</taxon>
        <taxon>Oxalobacteraceae</taxon>
        <taxon>Telluria group</taxon>
        <taxon>Pseudoduganella</taxon>
    </lineage>
</organism>
<evidence type="ECO:0000313" key="3">
    <source>
        <dbReference type="Proteomes" id="UP000294359"/>
    </source>
</evidence>
<evidence type="ECO:0000313" key="4">
    <source>
        <dbReference type="Proteomes" id="UP000619512"/>
    </source>
</evidence>
<dbReference type="EMBL" id="BMWW01000018">
    <property type="protein sequence ID" value="GGZ11344.1"/>
    <property type="molecule type" value="Genomic_DNA"/>
</dbReference>
<sequence length="185" mass="19686">MELLLVRHPRPLVDTGICYGSSDLAVAQDELTRVHASLRLPHAPVFSSPLQRCAALARLLSADVAFDANLAEMDFGAWEGRAWDDIPRREVDAWAADLLRYRPGGGENVFEVARRVACAMDTIRHHGTGTAIVICHAGTIRLMTALASGTPLAQAALAAAATPHQIAYGAVTRVWAGAGDGPMPV</sequence>
<protein>
    <submittedName>
        <fullName evidence="1">Phosphoglycerate mutase</fullName>
    </submittedName>
</protein>
<dbReference type="Pfam" id="PF00300">
    <property type="entry name" value="His_Phos_1"/>
    <property type="match status" value="1"/>
</dbReference>
<dbReference type="RefSeq" id="WP_134386880.1">
    <property type="nucleotide sequence ID" value="NZ_BMWW01000018.1"/>
</dbReference>
<dbReference type="OrthoDB" id="5296884at2"/>
<reference evidence="1" key="3">
    <citation type="submission" date="2022-12" db="EMBL/GenBank/DDBJ databases">
        <authorList>
            <person name="Sun Q."/>
            <person name="Kim S."/>
        </authorList>
    </citation>
    <scope>NUCLEOTIDE SEQUENCE</scope>
    <source>
        <strain evidence="1">KCTC 12344</strain>
    </source>
</reference>
<dbReference type="InterPro" id="IPR013078">
    <property type="entry name" value="His_Pase_superF_clade-1"/>
</dbReference>
<dbReference type="EMBL" id="CP038026">
    <property type="protein sequence ID" value="QBQ38176.1"/>
    <property type="molecule type" value="Genomic_DNA"/>
</dbReference>